<evidence type="ECO:0000313" key="7">
    <source>
        <dbReference type="EMBL" id="KAF2753189.1"/>
    </source>
</evidence>
<keyword evidence="8" id="KW-1185">Reference proteome</keyword>
<dbReference type="GO" id="GO:0016829">
    <property type="term" value="F:lyase activity"/>
    <property type="evidence" value="ECO:0007669"/>
    <property type="project" value="UniProtKB-KW"/>
</dbReference>
<feature type="region of interest" description="Disordered" evidence="6">
    <location>
        <begin position="1"/>
        <end position="51"/>
    </location>
</feature>
<dbReference type="AlphaFoldDB" id="A0A6A6VTH8"/>
<keyword evidence="2 5" id="KW-0378">Hydrolase</keyword>
<dbReference type="PANTHER" id="PTHR13522:SF3">
    <property type="entry name" value="U6 SNRNA PHOSPHODIESTERASE 1"/>
    <property type="match status" value="1"/>
</dbReference>
<dbReference type="GO" id="GO:1990838">
    <property type="term" value="F:poly(U)-specific exoribonuclease activity, producing 3' uridine cyclic phosphate ends"/>
    <property type="evidence" value="ECO:0007669"/>
    <property type="project" value="UniProtKB-UniRule"/>
</dbReference>
<proteinExistence type="inferred from homology"/>
<keyword evidence="3" id="KW-0456">Lyase</keyword>
<evidence type="ECO:0000256" key="2">
    <source>
        <dbReference type="ARBA" id="ARBA00022801"/>
    </source>
</evidence>
<organism evidence="7 8">
    <name type="scientific">Pseudovirgaria hyperparasitica</name>
    <dbReference type="NCBI Taxonomy" id="470096"/>
    <lineage>
        <taxon>Eukaryota</taxon>
        <taxon>Fungi</taxon>
        <taxon>Dikarya</taxon>
        <taxon>Ascomycota</taxon>
        <taxon>Pezizomycotina</taxon>
        <taxon>Dothideomycetes</taxon>
        <taxon>Dothideomycetes incertae sedis</taxon>
        <taxon>Acrospermales</taxon>
        <taxon>Acrospermaceae</taxon>
        <taxon>Pseudovirgaria</taxon>
    </lineage>
</organism>
<name>A0A6A6VTH8_9PEZI</name>
<dbReference type="OrthoDB" id="49151at2759"/>
<dbReference type="Pfam" id="PF09749">
    <property type="entry name" value="HVSL"/>
    <property type="match status" value="1"/>
</dbReference>
<gene>
    <name evidence="5" type="primary">USB1</name>
    <name evidence="7" type="ORF">EJ05DRAFT_480552</name>
</gene>
<feature type="active site" description="Proton donor/acceptor" evidence="5">
    <location>
        <position position="267"/>
    </location>
</feature>
<evidence type="ECO:0000256" key="3">
    <source>
        <dbReference type="ARBA" id="ARBA00023239"/>
    </source>
</evidence>
<comment type="similarity">
    <text evidence="5">Belongs to the 2H phosphoesterase superfamily. USB1 family.</text>
</comment>
<evidence type="ECO:0000256" key="6">
    <source>
        <dbReference type="SAM" id="MobiDB-lite"/>
    </source>
</evidence>
<dbReference type="InterPro" id="IPR027521">
    <property type="entry name" value="Usb1"/>
</dbReference>
<dbReference type="GO" id="GO:0005634">
    <property type="term" value="C:nucleus"/>
    <property type="evidence" value="ECO:0007669"/>
    <property type="project" value="UniProtKB-SubCell"/>
</dbReference>
<reference evidence="7" key="1">
    <citation type="journal article" date="2020" name="Stud. Mycol.">
        <title>101 Dothideomycetes genomes: a test case for predicting lifestyles and emergence of pathogens.</title>
        <authorList>
            <person name="Haridas S."/>
            <person name="Albert R."/>
            <person name="Binder M."/>
            <person name="Bloem J."/>
            <person name="Labutti K."/>
            <person name="Salamov A."/>
            <person name="Andreopoulos B."/>
            <person name="Baker S."/>
            <person name="Barry K."/>
            <person name="Bills G."/>
            <person name="Bluhm B."/>
            <person name="Cannon C."/>
            <person name="Castanera R."/>
            <person name="Culley D."/>
            <person name="Daum C."/>
            <person name="Ezra D."/>
            <person name="Gonzalez J."/>
            <person name="Henrissat B."/>
            <person name="Kuo A."/>
            <person name="Liang C."/>
            <person name="Lipzen A."/>
            <person name="Lutzoni F."/>
            <person name="Magnuson J."/>
            <person name="Mondo S."/>
            <person name="Nolan M."/>
            <person name="Ohm R."/>
            <person name="Pangilinan J."/>
            <person name="Park H.-J."/>
            <person name="Ramirez L."/>
            <person name="Alfaro M."/>
            <person name="Sun H."/>
            <person name="Tritt A."/>
            <person name="Yoshinaga Y."/>
            <person name="Zwiers L.-H."/>
            <person name="Turgeon B."/>
            <person name="Goodwin S."/>
            <person name="Spatafora J."/>
            <person name="Crous P."/>
            <person name="Grigoriev I."/>
        </authorList>
    </citation>
    <scope>NUCLEOTIDE SEQUENCE</scope>
    <source>
        <strain evidence="7">CBS 121739</strain>
    </source>
</reference>
<evidence type="ECO:0000256" key="4">
    <source>
        <dbReference type="ARBA" id="ARBA00023242"/>
    </source>
</evidence>
<dbReference type="PANTHER" id="PTHR13522">
    <property type="entry name" value="U6 SNRNA PHOSPHODIESTERASE 1"/>
    <property type="match status" value="1"/>
</dbReference>
<dbReference type="Proteomes" id="UP000799437">
    <property type="component" value="Unassembled WGS sequence"/>
</dbReference>
<protein>
    <recommendedName>
        <fullName evidence="5">U6 snRNA phosphodiesterase</fullName>
        <ecNumber evidence="5">3.1.4.-</ecNumber>
    </recommendedName>
</protein>
<dbReference type="Gene3D" id="3.90.1140.10">
    <property type="entry name" value="Cyclic phosphodiesterase"/>
    <property type="match status" value="1"/>
</dbReference>
<dbReference type="EMBL" id="ML996585">
    <property type="protein sequence ID" value="KAF2753189.1"/>
    <property type="molecule type" value="Genomic_DNA"/>
</dbReference>
<feature type="active site" description="Proton donor/acceptor" evidence="5">
    <location>
        <position position="143"/>
    </location>
</feature>
<keyword evidence="4 5" id="KW-0539">Nucleus</keyword>
<evidence type="ECO:0000256" key="5">
    <source>
        <dbReference type="HAMAP-Rule" id="MF_03040"/>
    </source>
</evidence>
<comment type="function">
    <text evidence="5">Phosphodiesterase responsible for the U6 snRNA 3' end processing. Acts as an exoribonuclease (RNase) responsible for trimming the poly(U) tract of the last nucleotides in the pre-U6 snRNA molecule, leading to the formation of mature U6 snRNA.</text>
</comment>
<comment type="subcellular location">
    <subcellularLocation>
        <location evidence="5">Nucleus</location>
    </subcellularLocation>
</comment>
<sequence>MGLVDYSDSDDDDLQDAQPLPRKANTNNALKRKHDNSTSSDLPPLPDSFHDLYSYNARTTTEDDPALHGGRIRAVPHRQGNWPSHVYLEWHPNSAESTVLNSLVDFARKTAGDSPRRPSGDTPIRPRITSLLTSDIQMSLPLHISLSRSLTLTTAQKDSFYTKTVVSLKQSGVRPFHIKFTSLRWVPNHSRTRYFLVAGIDRPDSDELNRLLDASNRAAASLDLDQLYDDKEAELHDHSVKTKKQHHGSSSRSDSLVEVVDRTHCFHVSLAWALQPICGPNFDEASNVTDLMSSLRSMNVHFNSVKVKIGNKVDSVDLSTKYSEPENGLIV</sequence>
<evidence type="ECO:0000313" key="8">
    <source>
        <dbReference type="Proteomes" id="UP000799437"/>
    </source>
</evidence>
<dbReference type="GO" id="GO:0034477">
    <property type="term" value="P:U6 snRNA 3'-end processing"/>
    <property type="evidence" value="ECO:0007669"/>
    <property type="project" value="UniProtKB-UniRule"/>
</dbReference>
<evidence type="ECO:0000256" key="1">
    <source>
        <dbReference type="ARBA" id="ARBA00022722"/>
    </source>
</evidence>
<keyword evidence="1 5" id="KW-0540">Nuclease</keyword>
<dbReference type="EC" id="3.1.4.-" evidence="5"/>
<accession>A0A6A6VTH8</accession>
<dbReference type="HAMAP" id="MF_03040">
    <property type="entry name" value="USB1"/>
    <property type="match status" value="1"/>
</dbReference>